<organism evidence="3 4">
    <name type="scientific">Actinosynnema pretiosum subsp. pretiosum</name>
    <dbReference type="NCBI Taxonomy" id="103721"/>
    <lineage>
        <taxon>Bacteria</taxon>
        <taxon>Bacillati</taxon>
        <taxon>Actinomycetota</taxon>
        <taxon>Actinomycetes</taxon>
        <taxon>Pseudonocardiales</taxon>
        <taxon>Pseudonocardiaceae</taxon>
        <taxon>Actinosynnema</taxon>
    </lineage>
</organism>
<sequence>MSPRAREGHVPRAQADPSGRGAPACAGRTLFDLWFCWPKQCCAFTRAVASPNSGRGAFWWVTCPGGVSGSAWRGGAGGGSGGGVTGGVAAAGGGGWAFVLRTERLVLRRFSAEDAGALSAYRSDPEVARYQSWEPPVPLSRALLLADEMGEADPGAPGWFQYAVVLDGELVGDIGVHLHEDLRNADIGYTFARAHQGKGYATEAVARVLEDLFTVRGVEEVGAECDSRNVASAKLVARLGFRLVERVEQAEWFKGELIDSLVFRLSAREWRRNGGGQAG</sequence>
<dbReference type="InterPro" id="IPR016181">
    <property type="entry name" value="Acyl_CoA_acyltransferase"/>
</dbReference>
<dbReference type="AlphaFoldDB" id="A0AA45LC29"/>
<dbReference type="PANTHER" id="PTHR43792:SF1">
    <property type="entry name" value="N-ACETYLTRANSFERASE DOMAIN-CONTAINING PROTEIN"/>
    <property type="match status" value="1"/>
</dbReference>
<evidence type="ECO:0000259" key="2">
    <source>
        <dbReference type="PROSITE" id="PS51186"/>
    </source>
</evidence>
<dbReference type="PROSITE" id="PS51186">
    <property type="entry name" value="GNAT"/>
    <property type="match status" value="1"/>
</dbReference>
<gene>
    <name evidence="3" type="ORF">KCV87_14480</name>
</gene>
<dbReference type="InterPro" id="IPR000182">
    <property type="entry name" value="GNAT_dom"/>
</dbReference>
<reference evidence="3" key="1">
    <citation type="submission" date="2021-04" db="EMBL/GenBank/DDBJ databases">
        <title>Genomic sequence of Actinosynnema pretiosum subsp. pretiosum ATCC 31280 (C-14919).</title>
        <authorList>
            <person name="Bai L."/>
            <person name="Wang X."/>
            <person name="Xiao Y."/>
        </authorList>
    </citation>
    <scope>NUCLEOTIDE SEQUENCE</scope>
    <source>
        <strain evidence="3">ATCC 31280</strain>
    </source>
</reference>
<name>A0AA45LC29_9PSEU</name>
<dbReference type="PANTHER" id="PTHR43792">
    <property type="entry name" value="GNAT FAMILY, PUTATIVE (AFU_ORTHOLOGUE AFUA_3G00765)-RELATED-RELATED"/>
    <property type="match status" value="1"/>
</dbReference>
<protein>
    <submittedName>
        <fullName evidence="3">GNAT family N-acetyltransferase</fullName>
    </submittedName>
</protein>
<evidence type="ECO:0000313" key="4">
    <source>
        <dbReference type="Proteomes" id="UP000677152"/>
    </source>
</evidence>
<dbReference type="GO" id="GO:0016747">
    <property type="term" value="F:acyltransferase activity, transferring groups other than amino-acyl groups"/>
    <property type="evidence" value="ECO:0007669"/>
    <property type="project" value="InterPro"/>
</dbReference>
<feature type="compositionally biased region" description="Basic and acidic residues" evidence="1">
    <location>
        <begin position="1"/>
        <end position="10"/>
    </location>
</feature>
<dbReference type="SUPFAM" id="SSF55729">
    <property type="entry name" value="Acyl-CoA N-acyltransferases (Nat)"/>
    <property type="match status" value="1"/>
</dbReference>
<dbReference type="InterPro" id="IPR051531">
    <property type="entry name" value="N-acetyltransferase"/>
</dbReference>
<feature type="domain" description="N-acetyltransferase" evidence="2">
    <location>
        <begin position="105"/>
        <end position="268"/>
    </location>
</feature>
<dbReference type="Pfam" id="PF13302">
    <property type="entry name" value="Acetyltransf_3"/>
    <property type="match status" value="1"/>
</dbReference>
<evidence type="ECO:0000256" key="1">
    <source>
        <dbReference type="SAM" id="MobiDB-lite"/>
    </source>
</evidence>
<accession>A0AA45LC29</accession>
<dbReference type="EMBL" id="CP073249">
    <property type="protein sequence ID" value="QUF07136.1"/>
    <property type="molecule type" value="Genomic_DNA"/>
</dbReference>
<dbReference type="Gene3D" id="3.40.630.30">
    <property type="match status" value="1"/>
</dbReference>
<dbReference type="Proteomes" id="UP000677152">
    <property type="component" value="Chromosome"/>
</dbReference>
<feature type="region of interest" description="Disordered" evidence="1">
    <location>
        <begin position="1"/>
        <end position="22"/>
    </location>
</feature>
<evidence type="ECO:0000313" key="3">
    <source>
        <dbReference type="EMBL" id="QUF07136.1"/>
    </source>
</evidence>
<proteinExistence type="predicted"/>